<proteinExistence type="predicted"/>
<protein>
    <submittedName>
        <fullName evidence="1">AlNc14C32G2972 protein</fullName>
    </submittedName>
</protein>
<accession>F0W823</accession>
<dbReference type="HOGENOM" id="CLU_2817765_0_0_1"/>
<sequence>MAFVAGSLLLNEQNCPEITPQITSSCCILTANAFDQSIARAKNASSYKIIEGDEQIGSSSISNENYA</sequence>
<dbReference type="EMBL" id="FR824077">
    <property type="protein sequence ID" value="CCA17276.1"/>
    <property type="molecule type" value="Genomic_DNA"/>
</dbReference>
<dbReference type="AlphaFoldDB" id="F0W823"/>
<evidence type="ECO:0000313" key="1">
    <source>
        <dbReference type="EMBL" id="CCA17276.1"/>
    </source>
</evidence>
<name>F0W823_9STRA</name>
<gene>
    <name evidence="1" type="primary">AlNc14C32G2972</name>
    <name evidence="1" type="ORF">ALNC14_034190</name>
</gene>
<reference evidence="1" key="1">
    <citation type="journal article" date="2011" name="PLoS Biol.">
        <title>Gene gain and loss during evolution of obligate parasitism in the white rust pathogen of Arabidopsis thaliana.</title>
        <authorList>
            <person name="Kemen E."/>
            <person name="Gardiner A."/>
            <person name="Schultz-Larsen T."/>
            <person name="Kemen A.C."/>
            <person name="Balmuth A.L."/>
            <person name="Robert-Seilaniantz A."/>
            <person name="Bailey K."/>
            <person name="Holub E."/>
            <person name="Studholme D.J."/>
            <person name="Maclean D."/>
            <person name="Jones J.D."/>
        </authorList>
    </citation>
    <scope>NUCLEOTIDE SEQUENCE</scope>
</reference>
<reference evidence="1" key="2">
    <citation type="submission" date="2011-02" db="EMBL/GenBank/DDBJ databases">
        <authorList>
            <person name="MacLean D."/>
        </authorList>
    </citation>
    <scope>NUCLEOTIDE SEQUENCE</scope>
</reference>
<organism evidence="1">
    <name type="scientific">Albugo laibachii Nc14</name>
    <dbReference type="NCBI Taxonomy" id="890382"/>
    <lineage>
        <taxon>Eukaryota</taxon>
        <taxon>Sar</taxon>
        <taxon>Stramenopiles</taxon>
        <taxon>Oomycota</taxon>
        <taxon>Peronosporomycetes</taxon>
        <taxon>Albuginales</taxon>
        <taxon>Albuginaceae</taxon>
        <taxon>Albugo</taxon>
    </lineage>
</organism>